<evidence type="ECO:0000313" key="9">
    <source>
        <dbReference type="Proteomes" id="UP001431209"/>
    </source>
</evidence>
<dbReference type="EC" id="2.5.1.79" evidence="5"/>
<dbReference type="GO" id="GO:0006596">
    <property type="term" value="P:polyamine biosynthetic process"/>
    <property type="evidence" value="ECO:0007669"/>
    <property type="project" value="UniProtKB-UniRule"/>
</dbReference>
<evidence type="ECO:0000256" key="2">
    <source>
        <dbReference type="ARBA" id="ARBA00022679"/>
    </source>
</evidence>
<feature type="domain" description="PABS" evidence="7">
    <location>
        <begin position="20"/>
        <end position="259"/>
    </location>
</feature>
<dbReference type="Pfam" id="PF01564">
    <property type="entry name" value="Spermine_synth"/>
    <property type="match status" value="1"/>
</dbReference>
<evidence type="ECO:0000256" key="5">
    <source>
        <dbReference type="ARBA" id="ARBA00049721"/>
    </source>
</evidence>
<dbReference type="HAMAP" id="MF_00198">
    <property type="entry name" value="Spermidine_synth"/>
    <property type="match status" value="1"/>
</dbReference>
<evidence type="ECO:0000256" key="1">
    <source>
        <dbReference type="ARBA" id="ARBA00007867"/>
    </source>
</evidence>
<protein>
    <recommendedName>
        <fullName evidence="5">thermospermine synthase</fullName>
        <ecNumber evidence="5">2.5.1.79</ecNumber>
    </recommendedName>
</protein>
<proteinExistence type="inferred from homology"/>
<dbReference type="GO" id="GO:0010487">
    <property type="term" value="F:thermospermine synthase activity"/>
    <property type="evidence" value="ECO:0007669"/>
    <property type="project" value="UniProtKB-EC"/>
</dbReference>
<dbReference type="PANTHER" id="PTHR43317:SF1">
    <property type="entry name" value="THERMOSPERMINE SYNTHASE ACAULIS5"/>
    <property type="match status" value="1"/>
</dbReference>
<dbReference type="Gene3D" id="2.30.140.10">
    <property type="entry name" value="Spermidine synthase, tetramerisation domain"/>
    <property type="match status" value="1"/>
</dbReference>
<dbReference type="InterPro" id="IPR035246">
    <property type="entry name" value="Spermidine_synt_N"/>
</dbReference>
<evidence type="ECO:0000256" key="3">
    <source>
        <dbReference type="ARBA" id="ARBA00023115"/>
    </source>
</evidence>
<comment type="similarity">
    <text evidence="1">Belongs to the spermidine/spermine synthase family.</text>
</comment>
<dbReference type="Pfam" id="PF17284">
    <property type="entry name" value="Spermine_synt_N"/>
    <property type="match status" value="1"/>
</dbReference>
<gene>
    <name evidence="8" type="ORF">AKO1_002366</name>
</gene>
<name>A0AAW2ZP92_9EUKA</name>
<keyword evidence="3 6" id="KW-0620">Polyamine biosynthesis</keyword>
<dbReference type="EMBL" id="JAOPGA020001781">
    <property type="protein sequence ID" value="KAL0491300.1"/>
    <property type="molecule type" value="Genomic_DNA"/>
</dbReference>
<dbReference type="PANTHER" id="PTHR43317">
    <property type="entry name" value="THERMOSPERMINE SYNTHASE ACAULIS5"/>
    <property type="match status" value="1"/>
</dbReference>
<reference evidence="8 9" key="1">
    <citation type="submission" date="2024-03" db="EMBL/GenBank/DDBJ databases">
        <title>The Acrasis kona genome and developmental transcriptomes reveal deep origins of eukaryotic multicellular pathways.</title>
        <authorList>
            <person name="Sheikh S."/>
            <person name="Fu C.-J."/>
            <person name="Brown M.W."/>
            <person name="Baldauf S.L."/>
        </authorList>
    </citation>
    <scope>NUCLEOTIDE SEQUENCE [LARGE SCALE GENOMIC DNA]</scope>
    <source>
        <strain evidence="8 9">ATCC MYA-3509</strain>
    </source>
</reference>
<organism evidence="8 9">
    <name type="scientific">Acrasis kona</name>
    <dbReference type="NCBI Taxonomy" id="1008807"/>
    <lineage>
        <taxon>Eukaryota</taxon>
        <taxon>Discoba</taxon>
        <taxon>Heterolobosea</taxon>
        <taxon>Tetramitia</taxon>
        <taxon>Eutetramitia</taxon>
        <taxon>Acrasidae</taxon>
        <taxon>Acrasis</taxon>
    </lineage>
</organism>
<dbReference type="SUPFAM" id="SSF53335">
    <property type="entry name" value="S-adenosyl-L-methionine-dependent methyltransferases"/>
    <property type="match status" value="1"/>
</dbReference>
<feature type="active site" description="Proton acceptor" evidence="6">
    <location>
        <position position="175"/>
    </location>
</feature>
<evidence type="ECO:0000259" key="7">
    <source>
        <dbReference type="PROSITE" id="PS51006"/>
    </source>
</evidence>
<keyword evidence="9" id="KW-1185">Reference proteome</keyword>
<evidence type="ECO:0000313" key="8">
    <source>
        <dbReference type="EMBL" id="KAL0491300.1"/>
    </source>
</evidence>
<dbReference type="CDD" id="cd02440">
    <property type="entry name" value="AdoMet_MTases"/>
    <property type="match status" value="1"/>
</dbReference>
<evidence type="ECO:0000256" key="4">
    <source>
        <dbReference type="ARBA" id="ARBA00048874"/>
    </source>
</evidence>
<dbReference type="InterPro" id="IPR030374">
    <property type="entry name" value="PABS"/>
</dbReference>
<dbReference type="PROSITE" id="PS51006">
    <property type="entry name" value="PABS_2"/>
    <property type="match status" value="1"/>
</dbReference>
<dbReference type="Proteomes" id="UP001431209">
    <property type="component" value="Unassembled WGS sequence"/>
</dbReference>
<dbReference type="InterPro" id="IPR037163">
    <property type="entry name" value="Spermidine_synt_N_sf"/>
</dbReference>
<accession>A0AAW2ZP92</accession>
<sequence>MSEFENNERIDKLKAVAGNDWWVDPVNADFIHLSSLQKVSVREKSEFQEIEIIELGSFGQCLILDQKIQSSERDEHAYHESLVHPVLLSHAVGPKRVFIGGGGEGATSREVLKHKSVEECIMVDIDGKCVDVCQTHLKDHHRGAFENPRHKLIIEDAKKILEESADGYYDVIILDLADPVDGGPCYQLYTDSFYQMCKSKLASGGILVTQSGPCGILSYLDVFTPIFVTVRSVFPQHTYPYVSNVPSFMDDYGFTVALKDVEPTFIPKYTSIQDVDERIDERIEGGSSSLKYYDGETHQRMFHVIKPIRDAIATENRIITKDNYVFMPSDVDQMKKSSK</sequence>
<keyword evidence="2 6" id="KW-0808">Transferase</keyword>
<dbReference type="InterPro" id="IPR001045">
    <property type="entry name" value="Spermi_synthase"/>
</dbReference>
<dbReference type="InterPro" id="IPR029063">
    <property type="entry name" value="SAM-dependent_MTases_sf"/>
</dbReference>
<evidence type="ECO:0000256" key="6">
    <source>
        <dbReference type="PROSITE-ProRule" id="PRU00354"/>
    </source>
</evidence>
<comment type="caution">
    <text evidence="8">The sequence shown here is derived from an EMBL/GenBank/DDBJ whole genome shotgun (WGS) entry which is preliminary data.</text>
</comment>
<dbReference type="Gene3D" id="3.40.50.150">
    <property type="entry name" value="Vaccinia Virus protein VP39"/>
    <property type="match status" value="1"/>
</dbReference>
<dbReference type="AlphaFoldDB" id="A0AAW2ZP92"/>
<comment type="catalytic activity">
    <reaction evidence="4">
        <text>S-adenosyl 3-(methylsulfanyl)propylamine + spermidine = thermospermine + S-methyl-5'-thioadenosine + H(+)</text>
        <dbReference type="Rhea" id="RHEA:30515"/>
        <dbReference type="ChEBI" id="CHEBI:15378"/>
        <dbReference type="ChEBI" id="CHEBI:17509"/>
        <dbReference type="ChEBI" id="CHEBI:57443"/>
        <dbReference type="ChEBI" id="CHEBI:57834"/>
        <dbReference type="ChEBI" id="CHEBI:59903"/>
        <dbReference type="EC" id="2.5.1.79"/>
    </reaction>
</comment>
<dbReference type="FunFam" id="3.40.50.150:FF:000088">
    <property type="entry name" value="Polyamine aminopropyltransferase"/>
    <property type="match status" value="1"/>
</dbReference>